<evidence type="ECO:0000256" key="1">
    <source>
        <dbReference type="ARBA" id="ARBA00022729"/>
    </source>
</evidence>
<organism evidence="3 4">
    <name type="scientific">Candidatus Schekmanbacteria bacterium RBG_13_48_7</name>
    <dbReference type="NCBI Taxonomy" id="1817878"/>
    <lineage>
        <taxon>Bacteria</taxon>
        <taxon>Candidatus Schekmaniibacteriota</taxon>
    </lineage>
</organism>
<evidence type="ECO:0000259" key="2">
    <source>
        <dbReference type="Pfam" id="PF02638"/>
    </source>
</evidence>
<feature type="domain" description="Glycosyl hydrolase-like 10" evidence="2">
    <location>
        <begin position="69"/>
        <end position="304"/>
    </location>
</feature>
<keyword evidence="1" id="KW-0732">Signal</keyword>
<reference evidence="3 4" key="1">
    <citation type="journal article" date="2016" name="Nat. Commun.">
        <title>Thousands of microbial genomes shed light on interconnected biogeochemical processes in an aquifer system.</title>
        <authorList>
            <person name="Anantharaman K."/>
            <person name="Brown C.T."/>
            <person name="Hug L.A."/>
            <person name="Sharon I."/>
            <person name="Castelle C.J."/>
            <person name="Probst A.J."/>
            <person name="Thomas B.C."/>
            <person name="Singh A."/>
            <person name="Wilkins M.J."/>
            <person name="Karaoz U."/>
            <person name="Brodie E.L."/>
            <person name="Williams K.H."/>
            <person name="Hubbard S.S."/>
            <person name="Banfield J.F."/>
        </authorList>
    </citation>
    <scope>NUCLEOTIDE SEQUENCE [LARGE SCALE GENOMIC DNA]</scope>
</reference>
<comment type="caution">
    <text evidence="3">The sequence shown here is derived from an EMBL/GenBank/DDBJ whole genome shotgun (WGS) entry which is preliminary data.</text>
</comment>
<dbReference type="AlphaFoldDB" id="A0A1F7RQY0"/>
<dbReference type="PANTHER" id="PTHR43405">
    <property type="entry name" value="GLYCOSYL HYDROLASE DIGH"/>
    <property type="match status" value="1"/>
</dbReference>
<dbReference type="SUPFAM" id="SSF51445">
    <property type="entry name" value="(Trans)glycosidases"/>
    <property type="match status" value="1"/>
</dbReference>
<dbReference type="EMBL" id="MGDD01000255">
    <property type="protein sequence ID" value="OGL43740.1"/>
    <property type="molecule type" value="Genomic_DNA"/>
</dbReference>
<dbReference type="InterPro" id="IPR052177">
    <property type="entry name" value="Divisome_Glycosyl_Hydrolase"/>
</dbReference>
<dbReference type="InterPro" id="IPR003790">
    <property type="entry name" value="GHL10"/>
</dbReference>
<dbReference type="Proteomes" id="UP000179266">
    <property type="component" value="Unassembled WGS sequence"/>
</dbReference>
<dbReference type="Gene3D" id="3.20.20.80">
    <property type="entry name" value="Glycosidases"/>
    <property type="match status" value="1"/>
</dbReference>
<sequence>MQNKKLEAENYFTLGRYTEALKPAFEARKLLMYAYALVQIPEPGEFRALWDHSGTGLWPGDWTRSAHQIYDSGFNAIFSNMLWGGLAHYPSMVLPRSSIYTDYGDQIDQSVNACKLAGIETHVWKVNWNLSKAPVAFVDSMRAAARTQVDVWGNDIDWLCPSNPDNRQLEIDSMMEVVNWYDIDGIHLDYIRYPGNETCYCDGCRVRFESYRGSAVPVWPDDCYDGALAAEYRDWRVLQITSLVQRVHDEVKASKPTVKVSAAVFSSYPNCRTTVGQDWVDWIAKGYLDFVLPMDYTDNPYSFADIVAQQLALVAGRIPMYPGIGVTSSSSTLSIDKAIVQILETRKQETHGFILFSYNSSVGAEILPPLAMGTTYRMPDSVPLEGKRLVYFLMLISWGFVLYQQHRH</sequence>
<dbReference type="InterPro" id="IPR017853">
    <property type="entry name" value="GH"/>
</dbReference>
<dbReference type="Pfam" id="PF02638">
    <property type="entry name" value="GHL10"/>
    <property type="match status" value="1"/>
</dbReference>
<evidence type="ECO:0000313" key="3">
    <source>
        <dbReference type="EMBL" id="OGL43740.1"/>
    </source>
</evidence>
<gene>
    <name evidence="3" type="ORF">A2161_01830</name>
</gene>
<proteinExistence type="predicted"/>
<protein>
    <recommendedName>
        <fullName evidence="2">Glycosyl hydrolase-like 10 domain-containing protein</fullName>
    </recommendedName>
</protein>
<dbReference type="PANTHER" id="PTHR43405:SF1">
    <property type="entry name" value="GLYCOSYL HYDROLASE DIGH"/>
    <property type="match status" value="1"/>
</dbReference>
<accession>A0A1F7RQY0</accession>
<evidence type="ECO:0000313" key="4">
    <source>
        <dbReference type="Proteomes" id="UP000179266"/>
    </source>
</evidence>
<name>A0A1F7RQY0_9BACT</name>